<feature type="transmembrane region" description="Helical" evidence="1">
    <location>
        <begin position="115"/>
        <end position="132"/>
    </location>
</feature>
<proteinExistence type="predicted"/>
<feature type="transmembrane region" description="Helical" evidence="1">
    <location>
        <begin position="276"/>
        <end position="304"/>
    </location>
</feature>
<feature type="transmembrane region" description="Helical" evidence="1">
    <location>
        <begin position="245"/>
        <end position="264"/>
    </location>
</feature>
<gene>
    <name evidence="2" type="ORF">SAMN05421828_112117</name>
</gene>
<protein>
    <submittedName>
        <fullName evidence="2">Uncharacterized protein</fullName>
    </submittedName>
</protein>
<dbReference type="AlphaFoldDB" id="A0A8G2FGX8"/>
<feature type="transmembrane region" description="Helical" evidence="1">
    <location>
        <begin position="214"/>
        <end position="233"/>
    </location>
</feature>
<feature type="transmembrane region" description="Helical" evidence="1">
    <location>
        <begin position="324"/>
        <end position="343"/>
    </location>
</feature>
<feature type="transmembrane region" description="Helical" evidence="1">
    <location>
        <begin position="190"/>
        <end position="207"/>
    </location>
</feature>
<sequence length="581" mass="61532">MDMVATSRNVPSVLHGGLIDPDSFMRLVRIEQGLRLGHLVNVVQRDNSGAPLLIEWSRLFDAMIVALAAPLAPWLGWHRALLIAGVATGPLSAGFLSAALAFAVAPITGRGGQSWLWIVPLVGLLLPGIRGFASFGVIHYHIAQLAAVAATVGFAMRAGIAGREPGLRAGWLSGIAGGFALWLMPETMPFVLLSFVALGYVWLFRPIGREIRALGLGFAGMLLLALLIDPPHGGVLAVEIDRLSIIYAALGTAVAAAGIFLAGLDRALPVGPQRGWLGIAGALASFGLWLGVFPSVALGPYALIPPQDMAVFFGHMSETQPVHTLAEAAMLLGPGLLALLFATHRARRARPDRMITGLWLLVCTGIALSVALTARFVIFQQYPAGFAAALLPVALCEASSRWAAQPRRAASARIGTIMLVLLAPYAPSFARAAGASPTPDKPPSCRLRHIAPMMRAAAGAVVLSPPADVPELLYRTRIIAVGSLYQHGIDGYLRAWHAWRAPAAAGESAAFAASGARFVLFCPGGPHDPLADHARKTALWSILSAHHPPSWLTLVAADGKNGFSLYQVRNPRRDRRNPTRA</sequence>
<evidence type="ECO:0000313" key="3">
    <source>
        <dbReference type="Proteomes" id="UP000186308"/>
    </source>
</evidence>
<feature type="transmembrane region" description="Helical" evidence="1">
    <location>
        <begin position="82"/>
        <end position="103"/>
    </location>
</feature>
<dbReference type="Proteomes" id="UP000186308">
    <property type="component" value="Unassembled WGS sequence"/>
</dbReference>
<keyword evidence="1" id="KW-0812">Transmembrane</keyword>
<dbReference type="EMBL" id="FTNE01000012">
    <property type="protein sequence ID" value="SIQ96703.1"/>
    <property type="molecule type" value="Genomic_DNA"/>
</dbReference>
<keyword evidence="1" id="KW-1133">Transmembrane helix</keyword>
<accession>A0A8G2FGX8</accession>
<evidence type="ECO:0000256" key="1">
    <source>
        <dbReference type="SAM" id="Phobius"/>
    </source>
</evidence>
<name>A0A8G2FGX8_ACIRU</name>
<evidence type="ECO:0000313" key="2">
    <source>
        <dbReference type="EMBL" id="SIQ96703.1"/>
    </source>
</evidence>
<feature type="transmembrane region" description="Helical" evidence="1">
    <location>
        <begin position="138"/>
        <end position="155"/>
    </location>
</feature>
<reference evidence="2 3" key="1">
    <citation type="submission" date="2017-01" db="EMBL/GenBank/DDBJ databases">
        <authorList>
            <person name="Varghese N."/>
            <person name="Submissions S."/>
        </authorList>
    </citation>
    <scope>NUCLEOTIDE SEQUENCE [LARGE SCALE GENOMIC DNA]</scope>
    <source>
        <strain evidence="2 3">ATCC 35905</strain>
    </source>
</reference>
<organism evidence="2 3">
    <name type="scientific">Acidiphilium rubrum</name>
    <dbReference type="NCBI Taxonomy" id="526"/>
    <lineage>
        <taxon>Bacteria</taxon>
        <taxon>Pseudomonadati</taxon>
        <taxon>Pseudomonadota</taxon>
        <taxon>Alphaproteobacteria</taxon>
        <taxon>Acetobacterales</taxon>
        <taxon>Acidocellaceae</taxon>
        <taxon>Acidiphilium</taxon>
    </lineage>
</organism>
<feature type="transmembrane region" description="Helical" evidence="1">
    <location>
        <begin position="355"/>
        <end position="378"/>
    </location>
</feature>
<keyword evidence="1" id="KW-0472">Membrane</keyword>
<keyword evidence="3" id="KW-1185">Reference proteome</keyword>
<comment type="caution">
    <text evidence="2">The sequence shown here is derived from an EMBL/GenBank/DDBJ whole genome shotgun (WGS) entry which is preliminary data.</text>
</comment>